<dbReference type="Proteomes" id="UP000595064">
    <property type="component" value="Chromosome"/>
</dbReference>
<reference evidence="1 2" key="1">
    <citation type="submission" date="2020-12" db="EMBL/GenBank/DDBJ databases">
        <title>FDA dAtabase for Regulatory Grade micrObial Sequences (FDA-ARGOS): Supporting development and validation of Infectious Disease Dx tests.</title>
        <authorList>
            <person name="Sproer C."/>
            <person name="Gronow S."/>
            <person name="Severitt S."/>
            <person name="Schroder I."/>
            <person name="Tallon L."/>
            <person name="Sadzewicz L."/>
            <person name="Zhao X."/>
            <person name="Boylan J."/>
            <person name="Ott S."/>
            <person name="Bowen H."/>
            <person name="Vavikolanu K."/>
            <person name="Mehta A."/>
            <person name="Aluvathingal J."/>
            <person name="Nadendla S."/>
            <person name="Lowell S."/>
            <person name="Myers T."/>
            <person name="Yan Y."/>
            <person name="Sichtig H."/>
        </authorList>
    </citation>
    <scope>NUCLEOTIDE SEQUENCE [LARGE SCALE GENOMIC DNA]</scope>
    <source>
        <strain evidence="1 2">FDAARGOS_890</strain>
    </source>
</reference>
<dbReference type="Gene3D" id="2.40.300.10">
    <property type="entry name" value="Head decoration protein D"/>
    <property type="match status" value="1"/>
</dbReference>
<dbReference type="InterPro" id="IPR004195">
    <property type="entry name" value="Head_decoration_D"/>
</dbReference>
<proteinExistence type="predicted"/>
<dbReference type="AlphaFoldDB" id="A0A7T2YW84"/>
<dbReference type="KEGG" id="dla:I6G47_09605"/>
<name>A0A7T2YW84_9BURK</name>
<evidence type="ECO:0000313" key="2">
    <source>
        <dbReference type="Proteomes" id="UP000595064"/>
    </source>
</evidence>
<dbReference type="EMBL" id="CP065748">
    <property type="protein sequence ID" value="QPS83297.1"/>
    <property type="molecule type" value="Genomic_DNA"/>
</dbReference>
<sequence length="121" mass="12118">MTTFTEGPHTAGYLISEANGTRSREVVTLLAGNNLIPGTVLGCITASGKYTQVAPAATDGSEKAVAVLFAPVDATDADHAAVVTARDAEVAAAALVLPATATTPQKTAVLDQLASVGIVAR</sequence>
<gene>
    <name evidence="1" type="ORF">I6G47_09605</name>
</gene>
<keyword evidence="2" id="KW-1185">Reference proteome</keyword>
<organism evidence="1 2">
    <name type="scientific">Delftia lacustris</name>
    <dbReference type="NCBI Taxonomy" id="558537"/>
    <lineage>
        <taxon>Bacteria</taxon>
        <taxon>Pseudomonadati</taxon>
        <taxon>Pseudomonadota</taxon>
        <taxon>Betaproteobacteria</taxon>
        <taxon>Burkholderiales</taxon>
        <taxon>Comamonadaceae</taxon>
        <taxon>Delftia</taxon>
    </lineage>
</organism>
<accession>A0A7T2YW84</accession>
<dbReference type="RefSeq" id="WP_016452973.1">
    <property type="nucleotide sequence ID" value="NZ_CP065748.1"/>
</dbReference>
<protein>
    <submittedName>
        <fullName evidence="1">Head decoration protein</fullName>
    </submittedName>
</protein>
<evidence type="ECO:0000313" key="1">
    <source>
        <dbReference type="EMBL" id="QPS83297.1"/>
    </source>
</evidence>
<dbReference type="Pfam" id="PF02924">
    <property type="entry name" value="HDPD"/>
    <property type="match status" value="1"/>
</dbReference>